<dbReference type="InterPro" id="IPR014767">
    <property type="entry name" value="DAD_dom"/>
</dbReference>
<evidence type="ECO:0000259" key="4">
    <source>
        <dbReference type="PROSITE" id="PS51232"/>
    </source>
</evidence>
<dbReference type="InterPro" id="IPR042201">
    <property type="entry name" value="FH2_Formin_sf"/>
</dbReference>
<evidence type="ECO:0000259" key="5">
    <source>
        <dbReference type="PROSITE" id="PS51444"/>
    </source>
</evidence>
<dbReference type="InterPro" id="IPR016024">
    <property type="entry name" value="ARM-type_fold"/>
</dbReference>
<feature type="region of interest" description="Disordered" evidence="2">
    <location>
        <begin position="553"/>
        <end position="653"/>
    </location>
</feature>
<dbReference type="PANTHER" id="PTHR45857">
    <property type="entry name" value="FORMIN-LIKE PROTEIN"/>
    <property type="match status" value="1"/>
</dbReference>
<dbReference type="FunFam" id="1.20.58.2220:FF:000001">
    <property type="entry name" value="Formin-like 1, isoform CRA_c"/>
    <property type="match status" value="1"/>
</dbReference>
<dbReference type="InterPro" id="IPR015425">
    <property type="entry name" value="FH2_Formin"/>
</dbReference>
<dbReference type="Proteomes" id="UP000770717">
    <property type="component" value="Unassembled WGS sequence"/>
</dbReference>
<feature type="compositionally biased region" description="Polar residues" evidence="2">
    <location>
        <begin position="1113"/>
        <end position="1127"/>
    </location>
</feature>
<dbReference type="PROSITE" id="PS51231">
    <property type="entry name" value="DAD"/>
    <property type="match status" value="1"/>
</dbReference>
<dbReference type="PROSITE" id="PS51232">
    <property type="entry name" value="GBD_FH3"/>
    <property type="match status" value="1"/>
</dbReference>
<feature type="domain" description="GBD/FH3" evidence="4">
    <location>
        <begin position="37"/>
        <end position="472"/>
    </location>
</feature>
<dbReference type="InterPro" id="IPR043592">
    <property type="entry name" value="FMNL_animal"/>
</dbReference>
<accession>A0A8J6ES92</accession>
<dbReference type="SUPFAM" id="SSF48371">
    <property type="entry name" value="ARM repeat"/>
    <property type="match status" value="1"/>
</dbReference>
<feature type="region of interest" description="Disordered" evidence="2">
    <location>
        <begin position="707"/>
        <end position="729"/>
    </location>
</feature>
<feature type="compositionally biased region" description="Low complexity" evidence="2">
    <location>
        <begin position="1051"/>
        <end position="1063"/>
    </location>
</feature>
<feature type="compositionally biased region" description="Polar residues" evidence="2">
    <location>
        <begin position="18"/>
        <end position="40"/>
    </location>
</feature>
<dbReference type="Gene3D" id="1.20.58.2220">
    <property type="entry name" value="Formin, FH2 domain"/>
    <property type="match status" value="1"/>
</dbReference>
<feature type="region of interest" description="Disordered" evidence="2">
    <location>
        <begin position="1037"/>
        <end position="1065"/>
    </location>
</feature>
<evidence type="ECO:0000313" key="7">
    <source>
        <dbReference type="Proteomes" id="UP000770717"/>
    </source>
</evidence>
<protein>
    <recommendedName>
        <fullName evidence="8">Formin-like protein 1</fullName>
    </recommendedName>
</protein>
<dbReference type="SMART" id="SM01140">
    <property type="entry name" value="Drf_GBD"/>
    <property type="match status" value="1"/>
</dbReference>
<dbReference type="Gene3D" id="1.25.10.10">
    <property type="entry name" value="Leucine-rich Repeat Variant"/>
    <property type="match status" value="1"/>
</dbReference>
<dbReference type="Pfam" id="PF06367">
    <property type="entry name" value="Drf_FH3"/>
    <property type="match status" value="1"/>
</dbReference>
<dbReference type="GO" id="GO:0005829">
    <property type="term" value="C:cytosol"/>
    <property type="evidence" value="ECO:0007669"/>
    <property type="project" value="TreeGrafter"/>
</dbReference>
<dbReference type="OrthoDB" id="1104827at2759"/>
<sequence length="1127" mass="124596">MGNAAGSLDLFQSRDSKTQPTNGTPSPKQNEGSTSKSPRPNSEELEEKFNVVLNAMNLPPDKMSLLRQYDQDKKWELVCDQGRFQVKNPPAAYIHKLKSYVDNGGSSRKTKKKVLESTQVLRELEISLRTNHIGWVEEFLSKEVGGLDALVEYLSYAQGSFPFDMDSSDNGTPEKPRALHRSLEDINRSSINSSPSSTPSRVRNLTVKLYNRATVKNSKPGTMKDDVHVCVMCLRAIMNYQLGFSMVMSHPSCVNQITISLTINNPRTKALVLELLAAVCLVRGGHELILSAFNYFMEVCGESSRFEKLMEYFRTEDSNIDFMVACMQFINIVVHSVKNMNFRVYLQYEFSLLGLDEYLEILKHTESERLQVQIQAYLDNIFDVNNLLEDTEHKHEMLEHVEELQEHLAHVSHNSRNTILQYTEKHQSRSFHVINQNVTTLKSSDQGVLWLEPPGDTCTEEPSVGENTESPSTTAIIHPASPSAIRLTLVSDPDISSHEPEGPPDTTHASTKPLLSDITTVPPAPLHQGPEFSASLSQTVLCSTIPAAPPLPGTKNDSICHQPDSVQSQLLPSGEAGIPSSPPPPPPPPPLPPGGLHGPPAPPPGGPPAPPLPPGGPPAPPPPPGGFPAPPPPPGGSVLPPPPGPPALSMPNGVSIKKTIQPKHRMPVLNWVALKPTQISGTVFTQLNDDKVLQELDMSDFENQFKTKAQGPSQTKFSKKVGSPQNQPSKVSLIESNRAKNLAITLKKGGLTPEAITAAIQSYDMEALNVDFLELLSRFLPTDWDRQQISRYLKEEKPLDQLGAEDRFMVHLCAIPRLSERVNTMIFISSFPETTARLTPQLNALIAASISVKTSEKLKGILELVLAFGNFMNSSKRGAAYGFRLQSLDVLLDTKSTDRKQTLLHYLVRTIQDKYSHLADYQSELHFLEKAATVSLDAILSDVRSLQNGMEHAQKEFMKQDDSITLKEFLKSSMDVVTRLAADAKTAQEAYETLVSYFGENGKTTAPSAFFPIFLRFGRAYKQAEQDLETWKKQEAAAAAAMEGKTPASEKPTSSPPVKSSKPQINLMAELNKKLQMKEPRVYEENWAIEDIITDLRNQPYRRTDIGRRSGKKQNNGTTVTTTDIPV</sequence>
<dbReference type="GO" id="GO:0051015">
    <property type="term" value="F:actin filament binding"/>
    <property type="evidence" value="ECO:0007669"/>
    <property type="project" value="TreeGrafter"/>
</dbReference>
<dbReference type="InterPro" id="IPR014768">
    <property type="entry name" value="GBD/FH3_dom"/>
</dbReference>
<dbReference type="GO" id="GO:0008360">
    <property type="term" value="P:regulation of cell shape"/>
    <property type="evidence" value="ECO:0007669"/>
    <property type="project" value="TreeGrafter"/>
</dbReference>
<dbReference type="GO" id="GO:0031267">
    <property type="term" value="F:small GTPase binding"/>
    <property type="evidence" value="ECO:0007669"/>
    <property type="project" value="InterPro"/>
</dbReference>
<dbReference type="Pfam" id="PF02181">
    <property type="entry name" value="FH2"/>
    <property type="match status" value="1"/>
</dbReference>
<feature type="compositionally biased region" description="Polar residues" evidence="2">
    <location>
        <begin position="555"/>
        <end position="571"/>
    </location>
</feature>
<dbReference type="PANTHER" id="PTHR45857:SF2">
    <property type="entry name" value="FORMIN-LIKE PROTEIN 1"/>
    <property type="match status" value="1"/>
</dbReference>
<organism evidence="6 7">
    <name type="scientific">Eleutherodactylus coqui</name>
    <name type="common">Puerto Rican coqui</name>
    <dbReference type="NCBI Taxonomy" id="57060"/>
    <lineage>
        <taxon>Eukaryota</taxon>
        <taxon>Metazoa</taxon>
        <taxon>Chordata</taxon>
        <taxon>Craniata</taxon>
        <taxon>Vertebrata</taxon>
        <taxon>Euteleostomi</taxon>
        <taxon>Amphibia</taxon>
        <taxon>Batrachia</taxon>
        <taxon>Anura</taxon>
        <taxon>Neobatrachia</taxon>
        <taxon>Hyloidea</taxon>
        <taxon>Eleutherodactylidae</taxon>
        <taxon>Eleutherodactylinae</taxon>
        <taxon>Eleutherodactylus</taxon>
        <taxon>Eleutherodactylus</taxon>
    </lineage>
</organism>
<dbReference type="SMART" id="SM00498">
    <property type="entry name" value="FH2"/>
    <property type="match status" value="1"/>
</dbReference>
<dbReference type="InterPro" id="IPR010472">
    <property type="entry name" value="FH3_dom"/>
</dbReference>
<feature type="region of interest" description="Disordered" evidence="2">
    <location>
        <begin position="1"/>
        <end position="44"/>
    </location>
</feature>
<evidence type="ECO:0000259" key="3">
    <source>
        <dbReference type="PROSITE" id="PS51231"/>
    </source>
</evidence>
<evidence type="ECO:0008006" key="8">
    <source>
        <dbReference type="Google" id="ProtNLM"/>
    </source>
</evidence>
<evidence type="ECO:0000256" key="2">
    <source>
        <dbReference type="SAM" id="MobiDB-lite"/>
    </source>
</evidence>
<comment type="caution">
    <text evidence="6">The sequence shown here is derived from an EMBL/GenBank/DDBJ whole genome shotgun (WGS) entry which is preliminary data.</text>
</comment>
<dbReference type="GO" id="GO:0030866">
    <property type="term" value="P:cortical actin cytoskeleton organization"/>
    <property type="evidence" value="ECO:0007669"/>
    <property type="project" value="TreeGrafter"/>
</dbReference>
<keyword evidence="7" id="KW-1185">Reference proteome</keyword>
<gene>
    <name evidence="6" type="ORF">GDO78_004599</name>
</gene>
<feature type="region of interest" description="Disordered" evidence="2">
    <location>
        <begin position="1103"/>
        <end position="1127"/>
    </location>
</feature>
<feature type="compositionally biased region" description="Pro residues" evidence="2">
    <location>
        <begin position="580"/>
        <end position="648"/>
    </location>
</feature>
<dbReference type="SUPFAM" id="SSF101447">
    <property type="entry name" value="Formin homology 2 domain (FH2 domain)"/>
    <property type="match status" value="1"/>
</dbReference>
<feature type="domain" description="FH2" evidence="5">
    <location>
        <begin position="656"/>
        <end position="1047"/>
    </location>
</feature>
<dbReference type="EMBL" id="WNTK01000013">
    <property type="protein sequence ID" value="KAG9474384.1"/>
    <property type="molecule type" value="Genomic_DNA"/>
</dbReference>
<evidence type="ECO:0000256" key="1">
    <source>
        <dbReference type="ARBA" id="ARBA00023449"/>
    </source>
</evidence>
<dbReference type="Pfam" id="PF06371">
    <property type="entry name" value="Drf_GBD"/>
    <property type="match status" value="2"/>
</dbReference>
<dbReference type="PROSITE" id="PS51444">
    <property type="entry name" value="FH2"/>
    <property type="match status" value="1"/>
</dbReference>
<dbReference type="InterPro" id="IPR010473">
    <property type="entry name" value="GTPase-bd"/>
</dbReference>
<feature type="compositionally biased region" description="Polar residues" evidence="2">
    <location>
        <begin position="465"/>
        <end position="475"/>
    </location>
</feature>
<feature type="domain" description="DAD" evidence="3">
    <location>
        <begin position="1084"/>
        <end position="1116"/>
    </location>
</feature>
<dbReference type="AlphaFoldDB" id="A0A8J6ES92"/>
<dbReference type="SMART" id="SM01139">
    <property type="entry name" value="Drf_FH3"/>
    <property type="match status" value="1"/>
</dbReference>
<evidence type="ECO:0000313" key="6">
    <source>
        <dbReference type="EMBL" id="KAG9474384.1"/>
    </source>
</evidence>
<proteinExistence type="inferred from homology"/>
<name>A0A8J6ES92_ELECQ</name>
<feature type="compositionally biased region" description="Polar residues" evidence="2">
    <location>
        <begin position="707"/>
        <end position="716"/>
    </location>
</feature>
<reference evidence="6" key="1">
    <citation type="thesis" date="2020" institute="ProQuest LLC" country="789 East Eisenhower Parkway, Ann Arbor, MI, USA">
        <title>Comparative Genomics and Chromosome Evolution.</title>
        <authorList>
            <person name="Mudd A.B."/>
        </authorList>
    </citation>
    <scope>NUCLEOTIDE SEQUENCE</scope>
    <source>
        <strain evidence="6">HN-11 Male</strain>
        <tissue evidence="6">Kidney and liver</tissue>
    </source>
</reference>
<comment type="similarity">
    <text evidence="1">Belongs to the formin homology family.</text>
</comment>
<dbReference type="InterPro" id="IPR011989">
    <property type="entry name" value="ARM-like"/>
</dbReference>
<dbReference type="GO" id="GO:0016477">
    <property type="term" value="P:cell migration"/>
    <property type="evidence" value="ECO:0007669"/>
    <property type="project" value="TreeGrafter"/>
</dbReference>
<feature type="region of interest" description="Disordered" evidence="2">
    <location>
        <begin position="459"/>
        <end position="531"/>
    </location>
</feature>